<comment type="function">
    <text evidence="5">Bidirectionally degrades single-stranded DNA into large acid-insoluble oligonucleotides, which are then degraded further into small acid-soluble oligonucleotides.</text>
</comment>
<dbReference type="CDD" id="cd04489">
    <property type="entry name" value="ExoVII_LU_OBF"/>
    <property type="match status" value="1"/>
</dbReference>
<feature type="domain" description="OB-fold nucleic acid binding" evidence="9">
    <location>
        <begin position="19"/>
        <end position="112"/>
    </location>
</feature>
<evidence type="ECO:0000256" key="6">
    <source>
        <dbReference type="RuleBase" id="RU004355"/>
    </source>
</evidence>
<keyword evidence="4 5" id="KW-0269">Exonuclease</keyword>
<dbReference type="HAMAP" id="MF_00378">
    <property type="entry name" value="Exonuc_7_L"/>
    <property type="match status" value="1"/>
</dbReference>
<evidence type="ECO:0000256" key="3">
    <source>
        <dbReference type="ARBA" id="ARBA00022801"/>
    </source>
</evidence>
<keyword evidence="3 5" id="KW-0378">Hydrolase</keyword>
<keyword evidence="2 5" id="KW-0540">Nuclease</keyword>
<evidence type="ECO:0000259" key="9">
    <source>
        <dbReference type="Pfam" id="PF13742"/>
    </source>
</evidence>
<keyword evidence="10" id="KW-0689">Ribosomal protein</keyword>
<feature type="coiled-coil region" evidence="7">
    <location>
        <begin position="291"/>
        <end position="339"/>
    </location>
</feature>
<dbReference type="Pfam" id="PF13742">
    <property type="entry name" value="tRNA_anti_2"/>
    <property type="match status" value="1"/>
</dbReference>
<evidence type="ECO:0000256" key="1">
    <source>
        <dbReference type="ARBA" id="ARBA00022490"/>
    </source>
</evidence>
<dbReference type="GO" id="GO:0005840">
    <property type="term" value="C:ribosome"/>
    <property type="evidence" value="ECO:0007669"/>
    <property type="project" value="UniProtKB-KW"/>
</dbReference>
<dbReference type="GO" id="GO:0008855">
    <property type="term" value="F:exodeoxyribonuclease VII activity"/>
    <property type="evidence" value="ECO:0007669"/>
    <property type="project" value="UniProtKB-EC"/>
</dbReference>
<evidence type="ECO:0000256" key="2">
    <source>
        <dbReference type="ARBA" id="ARBA00022722"/>
    </source>
</evidence>
<protein>
    <recommendedName>
        <fullName evidence="5">Exodeoxyribonuclease 7 large subunit</fullName>
        <ecNumber evidence="5">3.1.11.6</ecNumber>
    </recommendedName>
    <alternativeName>
        <fullName evidence="5">Exodeoxyribonuclease VII large subunit</fullName>
        <shortName evidence="5">Exonuclease VII large subunit</shortName>
    </alternativeName>
</protein>
<evidence type="ECO:0000313" key="10">
    <source>
        <dbReference type="EMBL" id="MCK0537792.1"/>
    </source>
</evidence>
<comment type="catalytic activity">
    <reaction evidence="5 6">
        <text>Exonucleolytic cleavage in either 5'- to 3'- or 3'- to 5'-direction to yield nucleoside 5'-phosphates.</text>
        <dbReference type="EC" id="3.1.11.6"/>
    </reaction>
</comment>
<name>A0ABT0E852_9GAMM</name>
<evidence type="ECO:0000256" key="7">
    <source>
        <dbReference type="SAM" id="Coils"/>
    </source>
</evidence>
<keyword evidence="1 5" id="KW-0963">Cytoplasm</keyword>
<dbReference type="RefSeq" id="WP_246951750.1">
    <property type="nucleotide sequence ID" value="NZ_JALKII010000005.1"/>
</dbReference>
<keyword evidence="11" id="KW-1185">Reference proteome</keyword>
<evidence type="ECO:0000259" key="8">
    <source>
        <dbReference type="Pfam" id="PF02601"/>
    </source>
</evidence>
<dbReference type="Pfam" id="PF02601">
    <property type="entry name" value="Exonuc_VII_L"/>
    <property type="match status" value="1"/>
</dbReference>
<comment type="similarity">
    <text evidence="5 6">Belongs to the XseA family.</text>
</comment>
<organism evidence="10 11">
    <name type="scientific">Alcanivorax quisquiliarum</name>
    <dbReference type="NCBI Taxonomy" id="2933565"/>
    <lineage>
        <taxon>Bacteria</taxon>
        <taxon>Pseudomonadati</taxon>
        <taxon>Pseudomonadota</taxon>
        <taxon>Gammaproteobacteria</taxon>
        <taxon>Oceanospirillales</taxon>
        <taxon>Alcanivoracaceae</taxon>
        <taxon>Alcanivorax</taxon>
    </lineage>
</organism>
<gene>
    <name evidence="5 10" type="primary">xseA</name>
    <name evidence="10" type="ORF">MU846_08725</name>
</gene>
<dbReference type="PANTHER" id="PTHR30008:SF0">
    <property type="entry name" value="EXODEOXYRIBONUCLEASE 7 LARGE SUBUNIT"/>
    <property type="match status" value="1"/>
</dbReference>
<proteinExistence type="inferred from homology"/>
<evidence type="ECO:0000256" key="4">
    <source>
        <dbReference type="ARBA" id="ARBA00022839"/>
    </source>
</evidence>
<keyword evidence="10" id="KW-0687">Ribonucleoprotein</keyword>
<dbReference type="EC" id="3.1.11.6" evidence="5"/>
<feature type="domain" description="Exonuclease VII large subunit C-terminal" evidence="8">
    <location>
        <begin position="135"/>
        <end position="446"/>
    </location>
</feature>
<accession>A0ABT0E852</accession>
<sequence length="458" mass="50556">MSKDLDILRGHPVAERRVYSVSRLNLEAQGLLEGGFPLIWLEAELSNLSRPASGHLYFSLKDDRAQVTAAMFRNRNQLLRFTPRNGLQVLVRARVTLYVPRGSFQLVVEHMEEAGEGRLRQEFEALKAKLHAEGLFDTARKRPLPALPRQIGVITSPSGAVIRDILHVLARRCPQIPVLVYPAAVQGRDAPAQLRAALALANARAECDVLILARGGGSLEDLWAFNDEQLARDVATSGIPVVSAVGHEVDTGLTDFTADVRAPTPSAAAELVGPDLSLVQDQLAVAARRLARQMQAVLRQQAEQLTALRRRLRHPRERLEQHAQQLDELDARLRRQIRHQLALAGQRAHQLSRRLHAQSPAALLARRQQEVNALARRLVPPVPRQLKQAQRELAQLGQRLHTASPLATLGRGYSISFIEGAALRSVASATPGARLRTRLVDGEVESEVIAVHVADDRE</sequence>
<dbReference type="Proteomes" id="UP001165524">
    <property type="component" value="Unassembled WGS sequence"/>
</dbReference>
<dbReference type="InterPro" id="IPR025824">
    <property type="entry name" value="OB-fold_nuc-bd_dom"/>
</dbReference>
<reference evidence="10" key="1">
    <citation type="submission" date="2022-04" db="EMBL/GenBank/DDBJ databases">
        <title>Alcanivorax sp. CY1518 draft genome sequence.</title>
        <authorList>
            <person name="Zhao G."/>
            <person name="An M."/>
        </authorList>
    </citation>
    <scope>NUCLEOTIDE SEQUENCE</scope>
    <source>
        <strain evidence="10">CY1518</strain>
    </source>
</reference>
<dbReference type="NCBIfam" id="TIGR00237">
    <property type="entry name" value="xseA"/>
    <property type="match status" value="1"/>
</dbReference>
<evidence type="ECO:0000256" key="5">
    <source>
        <dbReference type="HAMAP-Rule" id="MF_00378"/>
    </source>
</evidence>
<evidence type="ECO:0000313" key="11">
    <source>
        <dbReference type="Proteomes" id="UP001165524"/>
    </source>
</evidence>
<comment type="subcellular location">
    <subcellularLocation>
        <location evidence="5 6">Cytoplasm</location>
    </subcellularLocation>
</comment>
<dbReference type="EMBL" id="JALKII010000005">
    <property type="protein sequence ID" value="MCK0537792.1"/>
    <property type="molecule type" value="Genomic_DNA"/>
</dbReference>
<comment type="subunit">
    <text evidence="5">Heterooligomer composed of large and small subunits.</text>
</comment>
<dbReference type="InterPro" id="IPR020579">
    <property type="entry name" value="Exonuc_VII_lsu_C"/>
</dbReference>
<keyword evidence="7" id="KW-0175">Coiled coil</keyword>
<dbReference type="PANTHER" id="PTHR30008">
    <property type="entry name" value="EXODEOXYRIBONUCLEASE 7 LARGE SUBUNIT"/>
    <property type="match status" value="1"/>
</dbReference>
<dbReference type="InterPro" id="IPR003753">
    <property type="entry name" value="Exonuc_VII_L"/>
</dbReference>
<comment type="caution">
    <text evidence="10">The sequence shown here is derived from an EMBL/GenBank/DDBJ whole genome shotgun (WGS) entry which is preliminary data.</text>
</comment>